<accession>A0AA38KUK5</accession>
<dbReference type="EMBL" id="JAHRHJ020000007">
    <property type="protein sequence ID" value="KAH9308901.1"/>
    <property type="molecule type" value="Genomic_DNA"/>
</dbReference>
<gene>
    <name evidence="1" type="ORF">KI387_036812</name>
</gene>
<feature type="non-terminal residue" evidence="1">
    <location>
        <position position="82"/>
    </location>
</feature>
<dbReference type="InterPro" id="IPR052160">
    <property type="entry name" value="Gypsy_RT_Integrase-like"/>
</dbReference>
<evidence type="ECO:0000313" key="1">
    <source>
        <dbReference type="EMBL" id="KAH9308901.1"/>
    </source>
</evidence>
<comment type="caution">
    <text evidence="1">The sequence shown here is derived from an EMBL/GenBank/DDBJ whole genome shotgun (WGS) entry which is preliminary data.</text>
</comment>
<evidence type="ECO:0008006" key="3">
    <source>
        <dbReference type="Google" id="ProtNLM"/>
    </source>
</evidence>
<protein>
    <recommendedName>
        <fullName evidence="3">Integrase zinc-binding domain-containing protein</fullName>
    </recommendedName>
</protein>
<name>A0AA38KUK5_TAXCH</name>
<sequence length="82" mass="9676">MYYWPTLFRDSVEWVAKCEACQHFIGRPNLASLLVKPMIIEEHFHQWGIEFIRELNLSSSAGHNYVLTTTDYFTKWVEAVPI</sequence>
<keyword evidence="2" id="KW-1185">Reference proteome</keyword>
<evidence type="ECO:0000313" key="2">
    <source>
        <dbReference type="Proteomes" id="UP000824469"/>
    </source>
</evidence>
<dbReference type="Gene3D" id="3.30.420.10">
    <property type="entry name" value="Ribonuclease H-like superfamily/Ribonuclease H"/>
    <property type="match status" value="1"/>
</dbReference>
<dbReference type="PANTHER" id="PTHR47266">
    <property type="entry name" value="ENDONUCLEASE-RELATED"/>
    <property type="match status" value="1"/>
</dbReference>
<dbReference type="InterPro" id="IPR036397">
    <property type="entry name" value="RNaseH_sf"/>
</dbReference>
<organism evidence="1 2">
    <name type="scientific">Taxus chinensis</name>
    <name type="common">Chinese yew</name>
    <name type="synonym">Taxus wallichiana var. chinensis</name>
    <dbReference type="NCBI Taxonomy" id="29808"/>
    <lineage>
        <taxon>Eukaryota</taxon>
        <taxon>Viridiplantae</taxon>
        <taxon>Streptophyta</taxon>
        <taxon>Embryophyta</taxon>
        <taxon>Tracheophyta</taxon>
        <taxon>Spermatophyta</taxon>
        <taxon>Pinopsida</taxon>
        <taxon>Pinidae</taxon>
        <taxon>Conifers II</taxon>
        <taxon>Cupressales</taxon>
        <taxon>Taxaceae</taxon>
        <taxon>Taxus</taxon>
    </lineage>
</organism>
<reference evidence="1 2" key="1">
    <citation type="journal article" date="2021" name="Nat. Plants">
        <title>The Taxus genome provides insights into paclitaxel biosynthesis.</title>
        <authorList>
            <person name="Xiong X."/>
            <person name="Gou J."/>
            <person name="Liao Q."/>
            <person name="Li Y."/>
            <person name="Zhou Q."/>
            <person name="Bi G."/>
            <person name="Li C."/>
            <person name="Du R."/>
            <person name="Wang X."/>
            <person name="Sun T."/>
            <person name="Guo L."/>
            <person name="Liang H."/>
            <person name="Lu P."/>
            <person name="Wu Y."/>
            <person name="Zhang Z."/>
            <person name="Ro D.K."/>
            <person name="Shang Y."/>
            <person name="Huang S."/>
            <person name="Yan J."/>
        </authorList>
    </citation>
    <scope>NUCLEOTIDE SEQUENCE [LARGE SCALE GENOMIC DNA]</scope>
    <source>
        <strain evidence="1">Ta-2019</strain>
    </source>
</reference>
<dbReference type="AlphaFoldDB" id="A0AA38KUK5"/>
<dbReference type="GO" id="GO:0003676">
    <property type="term" value="F:nucleic acid binding"/>
    <property type="evidence" value="ECO:0007669"/>
    <property type="project" value="InterPro"/>
</dbReference>
<dbReference type="Proteomes" id="UP000824469">
    <property type="component" value="Unassembled WGS sequence"/>
</dbReference>
<proteinExistence type="predicted"/>